<proteinExistence type="predicted"/>
<dbReference type="InterPro" id="IPR026881">
    <property type="entry name" value="WYL_dom"/>
</dbReference>
<accession>A0A6N8JMS0</accession>
<dbReference type="Proteomes" id="UP000463388">
    <property type="component" value="Unassembled WGS sequence"/>
</dbReference>
<dbReference type="EMBL" id="WSRR01000003">
    <property type="protein sequence ID" value="MVX60377.1"/>
    <property type="molecule type" value="Genomic_DNA"/>
</dbReference>
<dbReference type="PROSITE" id="PS52050">
    <property type="entry name" value="WYL"/>
    <property type="match status" value="1"/>
</dbReference>
<reference evidence="3 4" key="1">
    <citation type="submission" date="2019-12" db="EMBL/GenBank/DDBJ databases">
        <title>Microbes associate with the intestines of laboratory mice.</title>
        <authorList>
            <person name="Navarre W."/>
            <person name="Wong E."/>
        </authorList>
    </citation>
    <scope>NUCLEOTIDE SEQUENCE [LARGE SCALE GENOMIC DNA]</scope>
    <source>
        <strain evidence="3 4">NM66_B29</strain>
    </source>
</reference>
<dbReference type="Pfam" id="PF25583">
    <property type="entry name" value="WCX"/>
    <property type="match status" value="1"/>
</dbReference>
<dbReference type="AlphaFoldDB" id="A0A6N8JMS0"/>
<comment type="caution">
    <text evidence="3">The sequence shown here is derived from an EMBL/GenBank/DDBJ whole genome shotgun (WGS) entry which is preliminary data.</text>
</comment>
<evidence type="ECO:0000313" key="3">
    <source>
        <dbReference type="EMBL" id="MVX60377.1"/>
    </source>
</evidence>
<dbReference type="OrthoDB" id="3171994at2"/>
<organism evidence="3 4">
    <name type="scientific">Adlercreutzia mucosicola</name>
    <dbReference type="NCBI Taxonomy" id="580026"/>
    <lineage>
        <taxon>Bacteria</taxon>
        <taxon>Bacillati</taxon>
        <taxon>Actinomycetota</taxon>
        <taxon>Coriobacteriia</taxon>
        <taxon>Eggerthellales</taxon>
        <taxon>Eggerthellaceae</taxon>
        <taxon>Adlercreutzia</taxon>
    </lineage>
</organism>
<keyword evidence="4" id="KW-1185">Reference proteome</keyword>
<protein>
    <submittedName>
        <fullName evidence="3">WYL domain-containing protein</fullName>
    </submittedName>
</protein>
<dbReference type="InterPro" id="IPR057727">
    <property type="entry name" value="WCX_dom"/>
</dbReference>
<sequence>MSRNSTRLFYIWDALCDLSLNSDTWITRGQIKDYLYRKHEIKAEPHSITRNLKTLQDLGNQGLLHGCAIENRIEQRRRNGEDSPKNVGWKLTRESEFTKSEVRLIIDSLLAFPMIPDNQRDKLIDHLDGLAESQGRLPQIVPIMGSNLANKQIFYTIDVLAEAIHTRQPVSFLLGYFDTDKELHHSIAGSKERSYTVMPYQLIAANSRYYLLGYFPGGEYPYHFRVDLIMDVRLNPAAEGFVGTNQGTTSNAPAFDPASYRAEHAHMMGGASSLMRFRIRKDSLVYAYDQFGGHIDFIHGTDDGKWVEARVASSTAAMESWALQFAESVEVLGPPEVRESIRKRTAWLANAYGDTDNT</sequence>
<evidence type="ECO:0000313" key="4">
    <source>
        <dbReference type="Proteomes" id="UP000463388"/>
    </source>
</evidence>
<dbReference type="Pfam" id="PF13280">
    <property type="entry name" value="WYL"/>
    <property type="match status" value="1"/>
</dbReference>
<dbReference type="RefSeq" id="WP_160344872.1">
    <property type="nucleotide sequence ID" value="NZ_WSRR01000003.1"/>
</dbReference>
<feature type="domain" description="WCX" evidence="2">
    <location>
        <begin position="276"/>
        <end position="345"/>
    </location>
</feature>
<feature type="domain" description="WYL" evidence="1">
    <location>
        <begin position="157"/>
        <end position="233"/>
    </location>
</feature>
<evidence type="ECO:0000259" key="2">
    <source>
        <dbReference type="Pfam" id="PF25583"/>
    </source>
</evidence>
<gene>
    <name evidence="3" type="ORF">GKZ27_02725</name>
</gene>
<evidence type="ECO:0000259" key="1">
    <source>
        <dbReference type="Pfam" id="PF13280"/>
    </source>
</evidence>
<name>A0A6N8JMS0_9ACTN</name>